<reference evidence="1" key="1">
    <citation type="submission" date="2021-02" db="EMBL/GenBank/DDBJ databases">
        <authorList>
            <person name="Nowell W R."/>
        </authorList>
    </citation>
    <scope>NUCLEOTIDE SEQUENCE</scope>
</reference>
<accession>A0A8S2WHR8</accession>
<dbReference type="AlphaFoldDB" id="A0A8S2WHR8"/>
<comment type="caution">
    <text evidence="1">The sequence shown here is derived from an EMBL/GenBank/DDBJ whole genome shotgun (WGS) entry which is preliminary data.</text>
</comment>
<organism evidence="1 2">
    <name type="scientific">Rotaria magnacalcarata</name>
    <dbReference type="NCBI Taxonomy" id="392030"/>
    <lineage>
        <taxon>Eukaryota</taxon>
        <taxon>Metazoa</taxon>
        <taxon>Spiralia</taxon>
        <taxon>Gnathifera</taxon>
        <taxon>Rotifera</taxon>
        <taxon>Eurotatoria</taxon>
        <taxon>Bdelloidea</taxon>
        <taxon>Philodinida</taxon>
        <taxon>Philodinidae</taxon>
        <taxon>Rotaria</taxon>
    </lineage>
</organism>
<feature type="non-terminal residue" evidence="1">
    <location>
        <position position="74"/>
    </location>
</feature>
<evidence type="ECO:0000313" key="1">
    <source>
        <dbReference type="EMBL" id="CAF4444751.1"/>
    </source>
</evidence>
<protein>
    <submittedName>
        <fullName evidence="1">Uncharacterized protein</fullName>
    </submittedName>
</protein>
<proteinExistence type="predicted"/>
<dbReference type="Proteomes" id="UP000676336">
    <property type="component" value="Unassembled WGS sequence"/>
</dbReference>
<dbReference type="EMBL" id="CAJOBI010067980">
    <property type="protein sequence ID" value="CAF4444751.1"/>
    <property type="molecule type" value="Genomic_DNA"/>
</dbReference>
<sequence length="74" mass="8512">MTNLEELNLHLVVYCEKRFIDGYDLKRNIISRLFIIIMSLRLSARWGQPFTRSDFSMPVDLAQGGTGHVHCADT</sequence>
<gene>
    <name evidence="1" type="ORF">SMN809_LOCUS32436</name>
</gene>
<name>A0A8S2WHR8_9BILA</name>
<evidence type="ECO:0000313" key="2">
    <source>
        <dbReference type="Proteomes" id="UP000676336"/>
    </source>
</evidence>